<gene>
    <name evidence="1" type="ORF">M9H77_33772</name>
</gene>
<name>A0ACB9ZJD7_CATRO</name>
<sequence>MQTLKGLQLGWVQNRLTYTLIEKYGPKTSGYKIYGPRPDPLGSRIGSKPRPDPLRSRVGFGYYGISAGVASTSYMGGEASVQARREAWDIQGDVVDIQGEEEEGD</sequence>
<reference evidence="2" key="1">
    <citation type="journal article" date="2023" name="Nat. Plants">
        <title>Single-cell RNA sequencing provides a high-resolution roadmap for understanding the multicellular compartmentation of specialized metabolism.</title>
        <authorList>
            <person name="Sun S."/>
            <person name="Shen X."/>
            <person name="Li Y."/>
            <person name="Li Y."/>
            <person name="Wang S."/>
            <person name="Li R."/>
            <person name="Zhang H."/>
            <person name="Shen G."/>
            <person name="Guo B."/>
            <person name="Wei J."/>
            <person name="Xu J."/>
            <person name="St-Pierre B."/>
            <person name="Chen S."/>
            <person name="Sun C."/>
        </authorList>
    </citation>
    <scope>NUCLEOTIDE SEQUENCE [LARGE SCALE GENOMIC DNA]</scope>
</reference>
<accession>A0ACB9ZJD7</accession>
<dbReference type="Proteomes" id="UP001060085">
    <property type="component" value="Linkage Group LG08"/>
</dbReference>
<protein>
    <submittedName>
        <fullName evidence="1">Uncharacterized protein</fullName>
    </submittedName>
</protein>
<proteinExistence type="predicted"/>
<keyword evidence="2" id="KW-1185">Reference proteome</keyword>
<comment type="caution">
    <text evidence="1">The sequence shown here is derived from an EMBL/GenBank/DDBJ whole genome shotgun (WGS) entry which is preliminary data.</text>
</comment>
<dbReference type="EMBL" id="CM044708">
    <property type="protein sequence ID" value="KAI5647767.1"/>
    <property type="molecule type" value="Genomic_DNA"/>
</dbReference>
<evidence type="ECO:0000313" key="2">
    <source>
        <dbReference type="Proteomes" id="UP001060085"/>
    </source>
</evidence>
<evidence type="ECO:0000313" key="1">
    <source>
        <dbReference type="EMBL" id="KAI5647767.1"/>
    </source>
</evidence>
<organism evidence="1 2">
    <name type="scientific">Catharanthus roseus</name>
    <name type="common">Madagascar periwinkle</name>
    <name type="synonym">Vinca rosea</name>
    <dbReference type="NCBI Taxonomy" id="4058"/>
    <lineage>
        <taxon>Eukaryota</taxon>
        <taxon>Viridiplantae</taxon>
        <taxon>Streptophyta</taxon>
        <taxon>Embryophyta</taxon>
        <taxon>Tracheophyta</taxon>
        <taxon>Spermatophyta</taxon>
        <taxon>Magnoliopsida</taxon>
        <taxon>eudicotyledons</taxon>
        <taxon>Gunneridae</taxon>
        <taxon>Pentapetalae</taxon>
        <taxon>asterids</taxon>
        <taxon>lamiids</taxon>
        <taxon>Gentianales</taxon>
        <taxon>Apocynaceae</taxon>
        <taxon>Rauvolfioideae</taxon>
        <taxon>Vinceae</taxon>
        <taxon>Catharanthinae</taxon>
        <taxon>Catharanthus</taxon>
    </lineage>
</organism>